<sequence length="406" mass="43902">MMAKTHYSAPRRTLLFFWIAILIFAGFFAGVVSGVKLANPQTYVPENGGQYFDAQLYEEVSSVLRETFVDPARINNKDLFYGALKGMVAAVGDPYTTFFDPQENKEFNDELSGSFGGIGAELGMKNNRLTIIAPLPGSPAERAGLRAGDIIVSIDKTDAAGFSLDEAVAAIRGKRGTSVQLAIYHTESNDLKTVTIRRDTIVVPTVLVKYTSDLAVMSLYNFNAESEKQFIRGITEIKSHGVRGMILDLRNNPGGFLDKSVQVASAWLQKGVPVVREVAKEKTTQTYTAVNQIAAPQGPLVILVNEGTASAAEILAGALQDHGKAILIGAKTYGKGSVQEVKELTDGSAVKITISQWVTPNGRLINEVGITPDIIVPMTDADYAAGNDPQLDRAVQYINDKLNEKK</sequence>
<proteinExistence type="inferred from homology"/>
<evidence type="ECO:0000256" key="2">
    <source>
        <dbReference type="ARBA" id="ARBA00022670"/>
    </source>
</evidence>
<accession>A0A1G2BL71</accession>
<name>A0A1G2BL71_9BACT</name>
<dbReference type="Gene3D" id="3.90.226.10">
    <property type="entry name" value="2-enoyl-CoA Hydratase, Chain A, domain 1"/>
    <property type="match status" value="1"/>
</dbReference>
<evidence type="ECO:0000259" key="6">
    <source>
        <dbReference type="PROSITE" id="PS50106"/>
    </source>
</evidence>
<dbReference type="Gene3D" id="3.30.750.44">
    <property type="match status" value="1"/>
</dbReference>
<evidence type="ECO:0000256" key="4">
    <source>
        <dbReference type="ARBA" id="ARBA00022825"/>
    </source>
</evidence>
<dbReference type="InterPro" id="IPR029045">
    <property type="entry name" value="ClpP/crotonase-like_dom_sf"/>
</dbReference>
<dbReference type="Pfam" id="PF03572">
    <property type="entry name" value="Peptidase_S41"/>
    <property type="match status" value="1"/>
</dbReference>
<dbReference type="GO" id="GO:0030288">
    <property type="term" value="C:outer membrane-bounded periplasmic space"/>
    <property type="evidence" value="ECO:0007669"/>
    <property type="project" value="TreeGrafter"/>
</dbReference>
<dbReference type="GO" id="GO:0004175">
    <property type="term" value="F:endopeptidase activity"/>
    <property type="evidence" value="ECO:0007669"/>
    <property type="project" value="TreeGrafter"/>
</dbReference>
<dbReference type="EMBL" id="MHKK01000034">
    <property type="protein sequence ID" value="OGY89446.1"/>
    <property type="molecule type" value="Genomic_DNA"/>
</dbReference>
<dbReference type="Proteomes" id="UP000177817">
    <property type="component" value="Unassembled WGS sequence"/>
</dbReference>
<dbReference type="SMART" id="SM00245">
    <property type="entry name" value="TSPc"/>
    <property type="match status" value="1"/>
</dbReference>
<dbReference type="NCBIfam" id="TIGR00225">
    <property type="entry name" value="prc"/>
    <property type="match status" value="1"/>
</dbReference>
<keyword evidence="3 5" id="KW-0378">Hydrolase</keyword>
<reference evidence="7 8" key="1">
    <citation type="journal article" date="2016" name="Nat. Commun.">
        <title>Thousands of microbial genomes shed light on interconnected biogeochemical processes in an aquifer system.</title>
        <authorList>
            <person name="Anantharaman K."/>
            <person name="Brown C.T."/>
            <person name="Hug L.A."/>
            <person name="Sharon I."/>
            <person name="Castelle C.J."/>
            <person name="Probst A.J."/>
            <person name="Thomas B.C."/>
            <person name="Singh A."/>
            <person name="Wilkins M.J."/>
            <person name="Karaoz U."/>
            <person name="Brodie E.L."/>
            <person name="Williams K.H."/>
            <person name="Hubbard S.S."/>
            <person name="Banfield J.F."/>
        </authorList>
    </citation>
    <scope>NUCLEOTIDE SEQUENCE [LARGE SCALE GENOMIC DNA]</scope>
</reference>
<evidence type="ECO:0000256" key="3">
    <source>
        <dbReference type="ARBA" id="ARBA00022801"/>
    </source>
</evidence>
<organism evidence="7 8">
    <name type="scientific">Candidatus Komeilibacteria bacterium RIFCSPHIGHO2_01_FULL_52_14</name>
    <dbReference type="NCBI Taxonomy" id="1798549"/>
    <lineage>
        <taxon>Bacteria</taxon>
        <taxon>Candidatus Komeiliibacteriota</taxon>
    </lineage>
</organism>
<dbReference type="GO" id="GO:0006508">
    <property type="term" value="P:proteolysis"/>
    <property type="evidence" value="ECO:0007669"/>
    <property type="project" value="UniProtKB-KW"/>
</dbReference>
<dbReference type="Pfam" id="PF17820">
    <property type="entry name" value="PDZ_6"/>
    <property type="match status" value="1"/>
</dbReference>
<dbReference type="CDD" id="cd06782">
    <property type="entry name" value="cpPDZ_CPP-like"/>
    <property type="match status" value="1"/>
</dbReference>
<dbReference type="PROSITE" id="PS50106">
    <property type="entry name" value="PDZ"/>
    <property type="match status" value="1"/>
</dbReference>
<dbReference type="AlphaFoldDB" id="A0A1G2BL71"/>
<dbReference type="InterPro" id="IPR005151">
    <property type="entry name" value="Tail-specific_protease"/>
</dbReference>
<dbReference type="SUPFAM" id="SSF52096">
    <property type="entry name" value="ClpP/crotonase"/>
    <property type="match status" value="1"/>
</dbReference>
<dbReference type="PANTHER" id="PTHR32060:SF30">
    <property type="entry name" value="CARBOXY-TERMINAL PROCESSING PROTEASE CTPA"/>
    <property type="match status" value="1"/>
</dbReference>
<dbReference type="SMART" id="SM00228">
    <property type="entry name" value="PDZ"/>
    <property type="match status" value="1"/>
</dbReference>
<dbReference type="SUPFAM" id="SSF50156">
    <property type="entry name" value="PDZ domain-like"/>
    <property type="match status" value="1"/>
</dbReference>
<comment type="caution">
    <text evidence="7">The sequence shown here is derived from an EMBL/GenBank/DDBJ whole genome shotgun (WGS) entry which is preliminary data.</text>
</comment>
<dbReference type="InterPro" id="IPR001478">
    <property type="entry name" value="PDZ"/>
</dbReference>
<dbReference type="PANTHER" id="PTHR32060">
    <property type="entry name" value="TAIL-SPECIFIC PROTEASE"/>
    <property type="match status" value="1"/>
</dbReference>
<keyword evidence="2 5" id="KW-0645">Protease</keyword>
<evidence type="ECO:0000256" key="5">
    <source>
        <dbReference type="RuleBase" id="RU004404"/>
    </source>
</evidence>
<evidence type="ECO:0000313" key="7">
    <source>
        <dbReference type="EMBL" id="OGY89446.1"/>
    </source>
</evidence>
<evidence type="ECO:0000256" key="1">
    <source>
        <dbReference type="ARBA" id="ARBA00009179"/>
    </source>
</evidence>
<dbReference type="GO" id="GO:0008236">
    <property type="term" value="F:serine-type peptidase activity"/>
    <property type="evidence" value="ECO:0007669"/>
    <property type="project" value="UniProtKB-KW"/>
</dbReference>
<keyword evidence="4 5" id="KW-0720">Serine protease</keyword>
<dbReference type="InterPro" id="IPR036034">
    <property type="entry name" value="PDZ_sf"/>
</dbReference>
<protein>
    <recommendedName>
        <fullName evidence="6">PDZ domain-containing protein</fullName>
    </recommendedName>
</protein>
<feature type="domain" description="PDZ" evidence="6">
    <location>
        <begin position="116"/>
        <end position="172"/>
    </location>
</feature>
<dbReference type="InterPro" id="IPR004447">
    <property type="entry name" value="Peptidase_S41A"/>
</dbReference>
<comment type="similarity">
    <text evidence="1 5">Belongs to the peptidase S41A family.</text>
</comment>
<dbReference type="GO" id="GO:0007165">
    <property type="term" value="P:signal transduction"/>
    <property type="evidence" value="ECO:0007669"/>
    <property type="project" value="TreeGrafter"/>
</dbReference>
<dbReference type="FunFam" id="2.30.42.10:FF:000063">
    <property type="entry name" value="Peptidase, S41 family"/>
    <property type="match status" value="1"/>
</dbReference>
<evidence type="ECO:0000313" key="8">
    <source>
        <dbReference type="Proteomes" id="UP000177817"/>
    </source>
</evidence>
<dbReference type="Gene3D" id="2.30.42.10">
    <property type="match status" value="1"/>
</dbReference>
<dbReference type="CDD" id="cd07560">
    <property type="entry name" value="Peptidase_S41_CPP"/>
    <property type="match status" value="1"/>
</dbReference>
<dbReference type="InterPro" id="IPR041489">
    <property type="entry name" value="PDZ_6"/>
</dbReference>
<gene>
    <name evidence="7" type="ORF">A2677_00485</name>
</gene>